<dbReference type="Gene3D" id="3.30.450.20">
    <property type="entry name" value="PAS domain"/>
    <property type="match status" value="1"/>
</dbReference>
<keyword evidence="6 12" id="KW-0812">Transmembrane</keyword>
<dbReference type="EMBL" id="AP018203">
    <property type="protein sequence ID" value="BAY56874.1"/>
    <property type="molecule type" value="Genomic_DNA"/>
</dbReference>
<dbReference type="SUPFAM" id="SSF158472">
    <property type="entry name" value="HAMP domain-like"/>
    <property type="match status" value="1"/>
</dbReference>
<dbReference type="EC" id="2.7.13.3" evidence="3"/>
<proteinExistence type="predicted"/>
<feature type="domain" description="HAMP" evidence="14">
    <location>
        <begin position="199"/>
        <end position="251"/>
    </location>
</feature>
<keyword evidence="8 12" id="KW-1133">Transmembrane helix</keyword>
<dbReference type="PROSITE" id="PS50109">
    <property type="entry name" value="HIS_KIN"/>
    <property type="match status" value="1"/>
</dbReference>
<dbReference type="GO" id="GO:0000155">
    <property type="term" value="F:phosphorelay sensor kinase activity"/>
    <property type="evidence" value="ECO:0007669"/>
    <property type="project" value="InterPro"/>
</dbReference>
<dbReference type="AlphaFoldDB" id="A0A1Z4JJH9"/>
<dbReference type="SUPFAM" id="SSF55874">
    <property type="entry name" value="ATPase domain of HSP90 chaperone/DNA topoisomerase II/histidine kinase"/>
    <property type="match status" value="1"/>
</dbReference>
<dbReference type="Pfam" id="PF00512">
    <property type="entry name" value="HisKA"/>
    <property type="match status" value="1"/>
</dbReference>
<evidence type="ECO:0000256" key="8">
    <source>
        <dbReference type="ARBA" id="ARBA00022989"/>
    </source>
</evidence>
<dbReference type="InterPro" id="IPR004358">
    <property type="entry name" value="Sig_transdc_His_kin-like_C"/>
</dbReference>
<dbReference type="PANTHER" id="PTHR45436">
    <property type="entry name" value="SENSOR HISTIDINE KINASE YKOH"/>
    <property type="match status" value="1"/>
</dbReference>
<evidence type="ECO:0000256" key="6">
    <source>
        <dbReference type="ARBA" id="ARBA00022692"/>
    </source>
</evidence>
<dbReference type="CDD" id="cd06225">
    <property type="entry name" value="HAMP"/>
    <property type="match status" value="1"/>
</dbReference>
<dbReference type="Proteomes" id="UP000217895">
    <property type="component" value="Chromosome"/>
</dbReference>
<evidence type="ECO:0000259" key="13">
    <source>
        <dbReference type="PROSITE" id="PS50109"/>
    </source>
</evidence>
<sequence>MRLKPLSSIKWNSLHTKLLVTYWLLTVLGTSLMAGFLLQSLSRYFIQMRQTDLENWTTAISESVADELEQQNIARVQQFMQRYGKPETITLRVLSPQGQLLASSAQTDRHITNWLAVPGVQEALQNRTVQGTAKGIFSGDDRLYVARPIWRNGQFLGVLRMSVTLEQFQQQFSFLWWTVIGTLLLTMILCAVISDRLARSVSIPIQTMRNFAIRLGSGHFGDKLSIRQSNELDELANELNRMSERLASLDQERRTFLANVSHELRTPISNIQVTVEALQNGAVEEPNLRDRFFQTIEDETRRLARLIHDLLDLGRLEAGATVLEQQRIDLRQLIDRAVRAVETRMQMHHMSFHLNIARVSLVGDPERLLQALLNILDNAIKYFKEHSQVSITGTRDGQHIIIIIQDQGPGIDQTALPRIFEQFYTGDPSRKGSSTGLGLAIAQRIIQAHEGTITASSTIGQGTKFTICLPVRSMK</sequence>
<evidence type="ECO:0000256" key="9">
    <source>
        <dbReference type="ARBA" id="ARBA00023012"/>
    </source>
</evidence>
<keyword evidence="16" id="KW-1185">Reference proteome</keyword>
<dbReference type="Pfam" id="PF00672">
    <property type="entry name" value="HAMP"/>
    <property type="match status" value="1"/>
</dbReference>
<dbReference type="SMART" id="SM00388">
    <property type="entry name" value="HisKA"/>
    <property type="match status" value="1"/>
</dbReference>
<keyword evidence="11" id="KW-0175">Coiled coil</keyword>
<accession>A0A1Z4JJH9</accession>
<protein>
    <recommendedName>
        <fullName evidence="3">histidine kinase</fullName>
        <ecNumber evidence="3">2.7.13.3</ecNumber>
    </recommendedName>
</protein>
<comment type="subcellular location">
    <subcellularLocation>
        <location evidence="2">Membrane</location>
    </subcellularLocation>
</comment>
<evidence type="ECO:0000313" key="16">
    <source>
        <dbReference type="Proteomes" id="UP000217895"/>
    </source>
</evidence>
<dbReference type="InterPro" id="IPR005467">
    <property type="entry name" value="His_kinase_dom"/>
</dbReference>
<dbReference type="InterPro" id="IPR003660">
    <property type="entry name" value="HAMP_dom"/>
</dbReference>
<dbReference type="InterPro" id="IPR003661">
    <property type="entry name" value="HisK_dim/P_dom"/>
</dbReference>
<feature type="transmembrane region" description="Helical" evidence="12">
    <location>
        <begin position="174"/>
        <end position="194"/>
    </location>
</feature>
<dbReference type="SMART" id="SM00387">
    <property type="entry name" value="HATPase_c"/>
    <property type="match status" value="1"/>
</dbReference>
<dbReference type="InterPro" id="IPR003594">
    <property type="entry name" value="HATPase_dom"/>
</dbReference>
<feature type="coiled-coil region" evidence="11">
    <location>
        <begin position="225"/>
        <end position="259"/>
    </location>
</feature>
<evidence type="ECO:0000256" key="10">
    <source>
        <dbReference type="ARBA" id="ARBA00023136"/>
    </source>
</evidence>
<evidence type="ECO:0000313" key="15">
    <source>
        <dbReference type="EMBL" id="BAY56874.1"/>
    </source>
</evidence>
<evidence type="ECO:0000256" key="2">
    <source>
        <dbReference type="ARBA" id="ARBA00004370"/>
    </source>
</evidence>
<dbReference type="Pfam" id="PF02518">
    <property type="entry name" value="HATPase_c"/>
    <property type="match status" value="1"/>
</dbReference>
<name>A0A1Z4JJH9_LEPBY</name>
<dbReference type="PANTHER" id="PTHR45436:SF5">
    <property type="entry name" value="SENSOR HISTIDINE KINASE TRCS"/>
    <property type="match status" value="1"/>
</dbReference>
<dbReference type="FunFam" id="1.10.287.130:FF:000001">
    <property type="entry name" value="Two-component sensor histidine kinase"/>
    <property type="match status" value="1"/>
</dbReference>
<dbReference type="SUPFAM" id="SSF47384">
    <property type="entry name" value="Homodimeric domain of signal transducing histidine kinase"/>
    <property type="match status" value="1"/>
</dbReference>
<dbReference type="InterPro" id="IPR050428">
    <property type="entry name" value="TCS_sensor_his_kinase"/>
</dbReference>
<reference evidence="15 16" key="1">
    <citation type="submission" date="2017-06" db="EMBL/GenBank/DDBJ databases">
        <title>Genome sequencing of cyanobaciteial culture collection at National Institute for Environmental Studies (NIES).</title>
        <authorList>
            <person name="Hirose Y."/>
            <person name="Shimura Y."/>
            <person name="Fujisawa T."/>
            <person name="Nakamura Y."/>
            <person name="Kawachi M."/>
        </authorList>
    </citation>
    <scope>NUCLEOTIDE SEQUENCE [LARGE SCALE GENOMIC DNA]</scope>
    <source>
        <strain evidence="15 16">NIES-2135</strain>
    </source>
</reference>
<dbReference type="PRINTS" id="PR00344">
    <property type="entry name" value="BCTRLSENSOR"/>
</dbReference>
<evidence type="ECO:0000256" key="12">
    <source>
        <dbReference type="SAM" id="Phobius"/>
    </source>
</evidence>
<keyword evidence="7 15" id="KW-0418">Kinase</keyword>
<evidence type="ECO:0000256" key="11">
    <source>
        <dbReference type="SAM" id="Coils"/>
    </source>
</evidence>
<evidence type="ECO:0000256" key="3">
    <source>
        <dbReference type="ARBA" id="ARBA00012438"/>
    </source>
</evidence>
<dbReference type="FunFam" id="3.30.565.10:FF:000006">
    <property type="entry name" value="Sensor histidine kinase WalK"/>
    <property type="match status" value="1"/>
</dbReference>
<organism evidence="15 16">
    <name type="scientific">Leptolyngbya boryana NIES-2135</name>
    <dbReference type="NCBI Taxonomy" id="1973484"/>
    <lineage>
        <taxon>Bacteria</taxon>
        <taxon>Bacillati</taxon>
        <taxon>Cyanobacteriota</taxon>
        <taxon>Cyanophyceae</taxon>
        <taxon>Leptolyngbyales</taxon>
        <taxon>Leptolyngbyaceae</taxon>
        <taxon>Leptolyngbya group</taxon>
        <taxon>Leptolyngbya</taxon>
    </lineage>
</organism>
<dbReference type="Gene3D" id="1.10.287.130">
    <property type="match status" value="1"/>
</dbReference>
<keyword evidence="4" id="KW-0597">Phosphoprotein</keyword>
<feature type="transmembrane region" description="Helical" evidence="12">
    <location>
        <begin position="20"/>
        <end position="38"/>
    </location>
</feature>
<keyword evidence="10 12" id="KW-0472">Membrane</keyword>
<dbReference type="GO" id="GO:0005886">
    <property type="term" value="C:plasma membrane"/>
    <property type="evidence" value="ECO:0007669"/>
    <property type="project" value="TreeGrafter"/>
</dbReference>
<dbReference type="CDD" id="cd00082">
    <property type="entry name" value="HisKA"/>
    <property type="match status" value="1"/>
</dbReference>
<comment type="catalytic activity">
    <reaction evidence="1">
        <text>ATP + protein L-histidine = ADP + protein N-phospho-L-histidine.</text>
        <dbReference type="EC" id="2.7.13.3"/>
    </reaction>
</comment>
<evidence type="ECO:0000256" key="4">
    <source>
        <dbReference type="ARBA" id="ARBA00022553"/>
    </source>
</evidence>
<dbReference type="CDD" id="cd00075">
    <property type="entry name" value="HATPase"/>
    <property type="match status" value="1"/>
</dbReference>
<dbReference type="PROSITE" id="PS50885">
    <property type="entry name" value="HAMP"/>
    <property type="match status" value="1"/>
</dbReference>
<keyword evidence="9" id="KW-0902">Two-component regulatory system</keyword>
<evidence type="ECO:0000259" key="14">
    <source>
        <dbReference type="PROSITE" id="PS50885"/>
    </source>
</evidence>
<evidence type="ECO:0000256" key="1">
    <source>
        <dbReference type="ARBA" id="ARBA00000085"/>
    </source>
</evidence>
<dbReference type="InterPro" id="IPR036890">
    <property type="entry name" value="HATPase_C_sf"/>
</dbReference>
<feature type="domain" description="Histidine kinase" evidence="13">
    <location>
        <begin position="259"/>
        <end position="473"/>
    </location>
</feature>
<dbReference type="Gene3D" id="3.30.565.10">
    <property type="entry name" value="Histidine kinase-like ATPase, C-terminal domain"/>
    <property type="match status" value="1"/>
</dbReference>
<dbReference type="Gene3D" id="6.10.340.10">
    <property type="match status" value="1"/>
</dbReference>
<dbReference type="SMART" id="SM00304">
    <property type="entry name" value="HAMP"/>
    <property type="match status" value="1"/>
</dbReference>
<dbReference type="InterPro" id="IPR036097">
    <property type="entry name" value="HisK_dim/P_sf"/>
</dbReference>
<evidence type="ECO:0000256" key="7">
    <source>
        <dbReference type="ARBA" id="ARBA00022777"/>
    </source>
</evidence>
<evidence type="ECO:0000256" key="5">
    <source>
        <dbReference type="ARBA" id="ARBA00022679"/>
    </source>
</evidence>
<keyword evidence="5" id="KW-0808">Transferase</keyword>
<gene>
    <name evidence="15" type="ORF">NIES2135_37360</name>
</gene>